<keyword evidence="11" id="KW-1185">Reference proteome</keyword>
<keyword evidence="4" id="KW-0966">Cell projection</keyword>
<dbReference type="PANTHER" id="PTHR31183:SF1">
    <property type="entry name" value="CILIA- AND FLAGELLA-ASSOCIATED PROTEIN 53"/>
    <property type="match status" value="1"/>
</dbReference>
<evidence type="ECO:0000313" key="10">
    <source>
        <dbReference type="EMBL" id="EPY26188.1"/>
    </source>
</evidence>
<dbReference type="OrthoDB" id="75950at2759"/>
<dbReference type="EMBL" id="ATMH01006277">
    <property type="protein sequence ID" value="EPY26188.1"/>
    <property type="molecule type" value="Genomic_DNA"/>
</dbReference>
<feature type="region of interest" description="Disordered" evidence="8">
    <location>
        <begin position="471"/>
        <end position="490"/>
    </location>
</feature>
<feature type="coiled-coil region" evidence="7">
    <location>
        <begin position="235"/>
        <end position="285"/>
    </location>
</feature>
<evidence type="ECO:0000256" key="7">
    <source>
        <dbReference type="SAM" id="Coils"/>
    </source>
</evidence>
<reference evidence="10 11" key="1">
    <citation type="journal article" date="2013" name="PLoS ONE">
        <title>Predicting the Proteins of Angomonas deanei, Strigomonas culicis and Their Respective Endosymbionts Reveals New Aspects of the Trypanosomatidae Family.</title>
        <authorList>
            <person name="Motta M.C."/>
            <person name="Martins A.C."/>
            <person name="de Souza S.S."/>
            <person name="Catta-Preta C.M."/>
            <person name="Silva R."/>
            <person name="Klein C.C."/>
            <person name="de Almeida L.G."/>
            <person name="de Lima Cunha O."/>
            <person name="Ciapina L.P."/>
            <person name="Brocchi M."/>
            <person name="Colabardini A.C."/>
            <person name="de Araujo Lima B."/>
            <person name="Machado C.R."/>
            <person name="de Almeida Soares C.M."/>
            <person name="Probst C.M."/>
            <person name="de Menezes C.B."/>
            <person name="Thompson C.E."/>
            <person name="Bartholomeu D.C."/>
            <person name="Gradia D.F."/>
            <person name="Pavoni D.P."/>
            <person name="Grisard E.C."/>
            <person name="Fantinatti-Garboggini F."/>
            <person name="Marchini F.K."/>
            <person name="Rodrigues-Luiz G.F."/>
            <person name="Wagner G."/>
            <person name="Goldman G.H."/>
            <person name="Fietto J.L."/>
            <person name="Elias M.C."/>
            <person name="Goldman M.H."/>
            <person name="Sagot M.F."/>
            <person name="Pereira M."/>
            <person name="Stoco P.H."/>
            <person name="de Mendonca-Neto R.P."/>
            <person name="Teixeira S.M."/>
            <person name="Maciel T.E."/>
            <person name="de Oliveira Mendes T.A."/>
            <person name="Urmenyi T.P."/>
            <person name="de Souza W."/>
            <person name="Schenkman S."/>
            <person name="de Vasconcelos A.T."/>
        </authorList>
    </citation>
    <scope>NUCLEOTIDE SEQUENCE [LARGE SCALE GENOMIC DNA]</scope>
</reference>
<keyword evidence="2 7" id="KW-0175">Coiled coil</keyword>
<evidence type="ECO:0000256" key="6">
    <source>
        <dbReference type="ARBA" id="ARBA00033773"/>
    </source>
</evidence>
<proteinExistence type="inferred from homology"/>
<gene>
    <name evidence="10" type="ORF">STCU_06277</name>
</gene>
<evidence type="ECO:0000256" key="3">
    <source>
        <dbReference type="ARBA" id="ARBA00023069"/>
    </source>
</evidence>
<comment type="caution">
    <text evidence="10">The sequence shown here is derived from an EMBL/GenBank/DDBJ whole genome shotgun (WGS) entry which is preliminary data.</text>
</comment>
<evidence type="ECO:0000313" key="11">
    <source>
        <dbReference type="Proteomes" id="UP000015354"/>
    </source>
</evidence>
<keyword evidence="3" id="KW-0969">Cilium</keyword>
<comment type="subcellular location">
    <subcellularLocation>
        <location evidence="1">Cell projection</location>
        <location evidence="1">Cilium</location>
    </subcellularLocation>
</comment>
<sequence>MSRNNAMAAIEARQRREQFMQDFKATQSADMRQRMQVDFEVKGEVKMAQKDLHRHLDKVQARHNDSLVQRRARLAELLQREQAQYETMLSGLAETDEERRERLIRRARELKAERAALRQVDNLARHDRLFREQIDTLRLAESRLKVMQVADLRYDQLSLAERRKAEEDAERAYFEQQAAEALRLANERAQRDLELRHQRVEHLQRDLTAQVEGNTLRREAAADEKRRDDEEFYRLLHEERIVEAQKQAAKRAERERIAQEMKELNEELQQARMQEYDQLRKEDKETLEAILAVIAEEQRLAQIEKRERTERQKKQMEDLQLQMAQRKDDTQALDKLWEEANDRQWGKREAQWKADQARRDQLLRSILIARRQQVMDKRQQRADEAETRAREHAEFLASLSNTDDIDEKERQRRMHMLKENQRYLDAQIAQRQAQKDASRDDWRTELTEQQALEKANEDRIAKEMAALEAAKPERYRNVPLLPPRSRNVPF</sequence>
<organism evidence="10 11">
    <name type="scientific">Strigomonas culicis</name>
    <dbReference type="NCBI Taxonomy" id="28005"/>
    <lineage>
        <taxon>Eukaryota</taxon>
        <taxon>Discoba</taxon>
        <taxon>Euglenozoa</taxon>
        <taxon>Kinetoplastea</taxon>
        <taxon>Metakinetoplastina</taxon>
        <taxon>Trypanosomatida</taxon>
        <taxon>Trypanosomatidae</taxon>
        <taxon>Strigomonadinae</taxon>
        <taxon>Strigomonas</taxon>
    </lineage>
</organism>
<evidence type="ECO:0000256" key="8">
    <source>
        <dbReference type="SAM" id="MobiDB-lite"/>
    </source>
</evidence>
<feature type="coiled-coil region" evidence="7">
    <location>
        <begin position="64"/>
        <end position="120"/>
    </location>
</feature>
<dbReference type="InterPro" id="IPR043596">
    <property type="entry name" value="CFAP53/TCHP"/>
</dbReference>
<accession>S9UB84</accession>
<feature type="domain" description="Trichohyalin-plectin-homology" evidence="9">
    <location>
        <begin position="131"/>
        <end position="466"/>
    </location>
</feature>
<name>S9UB84_9TRYP</name>
<evidence type="ECO:0000256" key="2">
    <source>
        <dbReference type="ARBA" id="ARBA00023054"/>
    </source>
</evidence>
<protein>
    <recommendedName>
        <fullName evidence="6">Cilia- and flagella-associated protein 53</fullName>
    </recommendedName>
</protein>
<evidence type="ECO:0000256" key="5">
    <source>
        <dbReference type="ARBA" id="ARBA00033747"/>
    </source>
</evidence>
<dbReference type="InterPro" id="IPR043597">
    <property type="entry name" value="TPH_dom"/>
</dbReference>
<comment type="similarity">
    <text evidence="5">Belongs to the CFAP53 family.</text>
</comment>
<evidence type="ECO:0000256" key="1">
    <source>
        <dbReference type="ARBA" id="ARBA00004138"/>
    </source>
</evidence>
<dbReference type="Proteomes" id="UP000015354">
    <property type="component" value="Unassembled WGS sequence"/>
</dbReference>
<dbReference type="AlphaFoldDB" id="S9UB84"/>
<dbReference type="GO" id="GO:0005929">
    <property type="term" value="C:cilium"/>
    <property type="evidence" value="ECO:0007669"/>
    <property type="project" value="UniProtKB-SubCell"/>
</dbReference>
<evidence type="ECO:0000256" key="4">
    <source>
        <dbReference type="ARBA" id="ARBA00023273"/>
    </source>
</evidence>
<dbReference type="PANTHER" id="PTHR31183">
    <property type="entry name" value="TRICHOPLEIN KERATIN FILAMENT-BINDING PROTEIN FAMILY MEMBER"/>
    <property type="match status" value="1"/>
</dbReference>
<evidence type="ECO:0000259" key="9">
    <source>
        <dbReference type="Pfam" id="PF13868"/>
    </source>
</evidence>
<dbReference type="Pfam" id="PF13868">
    <property type="entry name" value="TPH"/>
    <property type="match status" value="1"/>
</dbReference>